<dbReference type="CDD" id="cd21253">
    <property type="entry name" value="CH_MICALL2"/>
    <property type="match status" value="1"/>
</dbReference>
<dbReference type="FunFam" id="1.10.418.10:FF:000055">
    <property type="entry name" value="MICAL-like protein 2"/>
    <property type="match status" value="1"/>
</dbReference>
<dbReference type="GO" id="GO:0042995">
    <property type="term" value="C:cell projection"/>
    <property type="evidence" value="ECO:0007669"/>
    <property type="project" value="UniProtKB-SubCell"/>
</dbReference>
<dbReference type="InterPro" id="IPR036872">
    <property type="entry name" value="CH_dom_sf"/>
</dbReference>
<dbReference type="AlphaFoldDB" id="A0A8D2KQA4"/>
<dbReference type="PROSITE" id="PS00478">
    <property type="entry name" value="LIM_DOMAIN_1"/>
    <property type="match status" value="1"/>
</dbReference>
<evidence type="ECO:0000256" key="14">
    <source>
        <dbReference type="ARBA" id="ARBA00023212"/>
    </source>
</evidence>
<name>A0A8D2KQA4_VARKO</name>
<evidence type="ECO:0000256" key="12">
    <source>
        <dbReference type="ARBA" id="ARBA00023054"/>
    </source>
</evidence>
<evidence type="ECO:0000256" key="15">
    <source>
        <dbReference type="ARBA" id="ARBA00023273"/>
    </source>
</evidence>
<dbReference type="Ensembl" id="ENSVKKT00000000160.1">
    <property type="protein sequence ID" value="ENSVKKP00000000155.1"/>
    <property type="gene ID" value="ENSVKKG00000000148.1"/>
</dbReference>
<dbReference type="PROSITE" id="PS50021">
    <property type="entry name" value="CH"/>
    <property type="match status" value="1"/>
</dbReference>
<evidence type="ECO:0000256" key="2">
    <source>
        <dbReference type="ARBA" id="ARBA00004202"/>
    </source>
</evidence>
<keyword evidence="13" id="KW-0472">Membrane</keyword>
<dbReference type="PANTHER" id="PTHR23167">
    <property type="entry name" value="CALPONIN HOMOLOGY DOMAIN-CONTAINING PROTEIN DDB_G0272472-RELATED"/>
    <property type="match status" value="1"/>
</dbReference>
<evidence type="ECO:0000256" key="6">
    <source>
        <dbReference type="ARBA" id="ARBA00022490"/>
    </source>
</evidence>
<dbReference type="GO" id="GO:0005856">
    <property type="term" value="C:cytoskeleton"/>
    <property type="evidence" value="ECO:0007669"/>
    <property type="project" value="UniProtKB-SubCell"/>
</dbReference>
<keyword evidence="6" id="KW-0963">Cytoplasm</keyword>
<dbReference type="Proteomes" id="UP000694545">
    <property type="component" value="Unplaced"/>
</dbReference>
<dbReference type="PANTHER" id="PTHR23167:SF87">
    <property type="entry name" value="MICAL-LIKE PROTEIN 2"/>
    <property type="match status" value="1"/>
</dbReference>
<keyword evidence="5" id="KW-1003">Cell membrane</keyword>
<dbReference type="InterPro" id="IPR001715">
    <property type="entry name" value="CH_dom"/>
</dbReference>
<evidence type="ECO:0000256" key="9">
    <source>
        <dbReference type="ARBA" id="ARBA00022753"/>
    </source>
</evidence>
<evidence type="ECO:0000256" key="16">
    <source>
        <dbReference type="PROSITE-ProRule" id="PRU00125"/>
    </source>
</evidence>
<evidence type="ECO:0000259" key="19">
    <source>
        <dbReference type="PROSITE" id="PS50023"/>
    </source>
</evidence>
<keyword evidence="8 16" id="KW-0479">Metal-binding</keyword>
<keyword evidence="12" id="KW-0175">Coiled coil</keyword>
<keyword evidence="7" id="KW-0597">Phosphoprotein</keyword>
<evidence type="ECO:0000259" key="18">
    <source>
        <dbReference type="PROSITE" id="PS50021"/>
    </source>
</evidence>
<feature type="region of interest" description="Disordered" evidence="17">
    <location>
        <begin position="111"/>
        <end position="137"/>
    </location>
</feature>
<feature type="region of interest" description="Disordered" evidence="17">
    <location>
        <begin position="229"/>
        <end position="331"/>
    </location>
</feature>
<feature type="domain" description="Calponin-homology (CH)" evidence="18">
    <location>
        <begin position="2"/>
        <end position="108"/>
    </location>
</feature>
<evidence type="ECO:0000313" key="20">
    <source>
        <dbReference type="Ensembl" id="ENSVKKP00000000155.1"/>
    </source>
</evidence>
<evidence type="ECO:0000256" key="17">
    <source>
        <dbReference type="SAM" id="MobiDB-lite"/>
    </source>
</evidence>
<dbReference type="Pfam" id="PF00412">
    <property type="entry name" value="LIM"/>
    <property type="match status" value="1"/>
</dbReference>
<keyword evidence="21" id="KW-1185">Reference proteome</keyword>
<keyword evidence="10 16" id="KW-0862">Zinc</keyword>
<dbReference type="InterPro" id="IPR001781">
    <property type="entry name" value="Znf_LIM"/>
</dbReference>
<evidence type="ECO:0000256" key="11">
    <source>
        <dbReference type="ARBA" id="ARBA00023038"/>
    </source>
</evidence>
<evidence type="ECO:0000256" key="10">
    <source>
        <dbReference type="ARBA" id="ARBA00022833"/>
    </source>
</evidence>
<comment type="subcellular location">
    <subcellularLocation>
        <location evidence="2">Cell membrane</location>
        <topology evidence="2">Peripheral membrane protein</topology>
    </subcellularLocation>
    <subcellularLocation>
        <location evidence="4">Cell projection</location>
    </subcellularLocation>
    <subcellularLocation>
        <location evidence="3">Cytoplasm</location>
        <location evidence="3">Cytoskeleton</location>
    </subcellularLocation>
    <subcellularLocation>
        <location evidence="1">Recycling endosome</location>
    </subcellularLocation>
</comment>
<dbReference type="Pfam" id="PF00307">
    <property type="entry name" value="CH"/>
    <property type="match status" value="1"/>
</dbReference>
<dbReference type="PROSITE" id="PS50023">
    <property type="entry name" value="LIM_DOMAIN_2"/>
    <property type="match status" value="1"/>
</dbReference>
<proteinExistence type="predicted"/>
<keyword evidence="14" id="KW-0206">Cytoskeleton</keyword>
<dbReference type="Gene3D" id="1.10.418.10">
    <property type="entry name" value="Calponin-like domain"/>
    <property type="match status" value="1"/>
</dbReference>
<evidence type="ECO:0000256" key="7">
    <source>
        <dbReference type="ARBA" id="ARBA00022553"/>
    </source>
</evidence>
<reference evidence="20" key="2">
    <citation type="submission" date="2025-09" db="UniProtKB">
        <authorList>
            <consortium name="Ensembl"/>
        </authorList>
    </citation>
    <scope>IDENTIFICATION</scope>
</reference>
<dbReference type="SMART" id="SM00132">
    <property type="entry name" value="LIM"/>
    <property type="match status" value="1"/>
</dbReference>
<evidence type="ECO:0000256" key="5">
    <source>
        <dbReference type="ARBA" id="ARBA00022475"/>
    </source>
</evidence>
<evidence type="ECO:0000256" key="3">
    <source>
        <dbReference type="ARBA" id="ARBA00004245"/>
    </source>
</evidence>
<evidence type="ECO:0000256" key="4">
    <source>
        <dbReference type="ARBA" id="ARBA00004316"/>
    </source>
</evidence>
<evidence type="ECO:0000256" key="8">
    <source>
        <dbReference type="ARBA" id="ARBA00022723"/>
    </source>
</evidence>
<keyword evidence="11 16" id="KW-0440">LIM domain</keyword>
<dbReference type="GO" id="GO:0005886">
    <property type="term" value="C:plasma membrane"/>
    <property type="evidence" value="ECO:0007669"/>
    <property type="project" value="UniProtKB-SubCell"/>
</dbReference>
<dbReference type="GO" id="GO:0055037">
    <property type="term" value="C:recycling endosome"/>
    <property type="evidence" value="ECO:0007669"/>
    <property type="project" value="UniProtKB-SubCell"/>
</dbReference>
<dbReference type="Gene3D" id="2.10.110.10">
    <property type="entry name" value="Cysteine Rich Protein"/>
    <property type="match status" value="1"/>
</dbReference>
<dbReference type="SUPFAM" id="SSF57716">
    <property type="entry name" value="Glucocorticoid receptor-like (DNA-binding domain)"/>
    <property type="match status" value="2"/>
</dbReference>
<evidence type="ECO:0000313" key="21">
    <source>
        <dbReference type="Proteomes" id="UP000694545"/>
    </source>
</evidence>
<feature type="domain" description="LIM zinc-binding" evidence="19">
    <location>
        <begin position="153"/>
        <end position="215"/>
    </location>
</feature>
<accession>A0A8D2KQA4</accession>
<keyword evidence="9" id="KW-0967">Endosome</keyword>
<evidence type="ECO:0000256" key="13">
    <source>
        <dbReference type="ARBA" id="ARBA00023136"/>
    </source>
</evidence>
<dbReference type="SUPFAM" id="SSF47576">
    <property type="entry name" value="Calponin-homology domain, CH-domain"/>
    <property type="match status" value="1"/>
</dbReference>
<dbReference type="SMART" id="SM00033">
    <property type="entry name" value="CH"/>
    <property type="match status" value="1"/>
</dbReference>
<dbReference type="GO" id="GO:0046872">
    <property type="term" value="F:metal ion binding"/>
    <property type="evidence" value="ECO:0007669"/>
    <property type="project" value="UniProtKB-KW"/>
</dbReference>
<dbReference type="InterPro" id="IPR050540">
    <property type="entry name" value="F-actin_Monoox_Mical"/>
</dbReference>
<protein>
    <recommendedName>
        <fullName evidence="22">MICAL-like protein 2</fullName>
    </recommendedName>
</protein>
<sequence>WAGPGGGLRKWCKQQCEGYKDVSITNMTTSFRDGLAFCAILHRHRPELINFSSLSKENVFENNQLAFRVAESELGIPALLDAEDMVALKVPDRLSILTYVSQYYNYFHGKSPSEHGRDQAPSFGSQRGARPRSSGFSLPQRRILAENGSTRNSNCSVCGGHVHLVQRLLLDGKLYHRSCFRCKQCSNTLKPGNYKAGNDPGTFICTQKPLGSMGERALLWVSVGSRLAPDGPRASSCRTPPGKGPCRRSFSSAAANPAQRPPAHSISSQRRPLPTPSPGARRGRCRGPNRQPRSQEQGRLPRTEPGTSPLSELWIPDRNRTPRPAKVRRGLAFGLHWKVRRQRPSRSSREDSSWNT</sequence>
<keyword evidence="15" id="KW-0966">Cell projection</keyword>
<evidence type="ECO:0000256" key="1">
    <source>
        <dbReference type="ARBA" id="ARBA00004172"/>
    </source>
</evidence>
<evidence type="ECO:0008006" key="22">
    <source>
        <dbReference type="Google" id="ProtNLM"/>
    </source>
</evidence>
<reference evidence="20" key="1">
    <citation type="submission" date="2025-08" db="UniProtKB">
        <authorList>
            <consortium name="Ensembl"/>
        </authorList>
    </citation>
    <scope>IDENTIFICATION</scope>
</reference>
<organism evidence="20 21">
    <name type="scientific">Varanus komodoensis</name>
    <name type="common">Komodo dragon</name>
    <dbReference type="NCBI Taxonomy" id="61221"/>
    <lineage>
        <taxon>Eukaryota</taxon>
        <taxon>Metazoa</taxon>
        <taxon>Chordata</taxon>
        <taxon>Craniata</taxon>
        <taxon>Vertebrata</taxon>
        <taxon>Euteleostomi</taxon>
        <taxon>Lepidosauria</taxon>
        <taxon>Squamata</taxon>
        <taxon>Bifurcata</taxon>
        <taxon>Unidentata</taxon>
        <taxon>Episquamata</taxon>
        <taxon>Toxicofera</taxon>
        <taxon>Anguimorpha</taxon>
        <taxon>Paleoanguimorpha</taxon>
        <taxon>Varanoidea</taxon>
        <taxon>Varanidae</taxon>
        <taxon>Varanus</taxon>
    </lineage>
</organism>